<dbReference type="Proteomes" id="UP000034805">
    <property type="component" value="Unassembled WGS sequence"/>
</dbReference>
<evidence type="ECO:0000313" key="2">
    <source>
        <dbReference type="EMBL" id="KPP72777.1"/>
    </source>
</evidence>
<accession>A0A0N8K0Q3</accession>
<protein>
    <submittedName>
        <fullName evidence="2">Uncharacterized protein</fullName>
    </submittedName>
</protein>
<name>A0A0N8K0Q3_SCLFO</name>
<evidence type="ECO:0000256" key="1">
    <source>
        <dbReference type="SAM" id="MobiDB-lite"/>
    </source>
</evidence>
<sequence>MRTARRATSLKSDFLIPASDTSPGFHRAVCVCGNQCTCEATHREEDSCVCGVQDAAATDEQTNREILIPLQMGQTGSWPSVRDAGSQHGRSTEAFVLADANCVRKRSGLRPVLLPLEMRDFWVPFPPFPSVFVPTAVIARRVITVLHCSKSEGCPSPKRQRLSQQSVLELASAPPSTPPPMRPWEMPATRRSHPLYPPERCRRRYFPSCVCW</sequence>
<proteinExistence type="predicted"/>
<dbReference type="AlphaFoldDB" id="A0A0N8K0Q3"/>
<evidence type="ECO:0000313" key="3">
    <source>
        <dbReference type="Proteomes" id="UP000034805"/>
    </source>
</evidence>
<gene>
    <name evidence="2" type="ORF">Z043_108190</name>
</gene>
<dbReference type="EMBL" id="JARO02002388">
    <property type="protein sequence ID" value="KPP72777.1"/>
    <property type="molecule type" value="Genomic_DNA"/>
</dbReference>
<feature type="region of interest" description="Disordered" evidence="1">
    <location>
        <begin position="165"/>
        <end position="184"/>
    </location>
</feature>
<comment type="caution">
    <text evidence="2">The sequence shown here is derived from an EMBL/GenBank/DDBJ whole genome shotgun (WGS) entry which is preliminary data.</text>
</comment>
<reference evidence="2 3" key="1">
    <citation type="submission" date="2015-08" db="EMBL/GenBank/DDBJ databases">
        <title>The genome of the Asian arowana (Scleropages formosus).</title>
        <authorList>
            <person name="Tan M.H."/>
            <person name="Gan H.M."/>
            <person name="Croft L.J."/>
            <person name="Austin C.M."/>
        </authorList>
    </citation>
    <scope>NUCLEOTIDE SEQUENCE [LARGE SCALE GENOMIC DNA]</scope>
    <source>
        <strain evidence="2">Aro1</strain>
    </source>
</reference>
<organism evidence="2 3">
    <name type="scientific">Scleropages formosus</name>
    <name type="common">Asian bonytongue</name>
    <name type="synonym">Osteoglossum formosum</name>
    <dbReference type="NCBI Taxonomy" id="113540"/>
    <lineage>
        <taxon>Eukaryota</taxon>
        <taxon>Metazoa</taxon>
        <taxon>Chordata</taxon>
        <taxon>Craniata</taxon>
        <taxon>Vertebrata</taxon>
        <taxon>Euteleostomi</taxon>
        <taxon>Actinopterygii</taxon>
        <taxon>Neopterygii</taxon>
        <taxon>Teleostei</taxon>
        <taxon>Osteoglossocephala</taxon>
        <taxon>Osteoglossomorpha</taxon>
        <taxon>Osteoglossiformes</taxon>
        <taxon>Osteoglossidae</taxon>
        <taxon>Scleropages</taxon>
    </lineage>
</organism>